<dbReference type="InterPro" id="IPR011009">
    <property type="entry name" value="Kinase-like_dom_sf"/>
</dbReference>
<keyword evidence="3" id="KW-1185">Reference proteome</keyword>
<dbReference type="SUPFAM" id="SSF56436">
    <property type="entry name" value="C-type lectin-like"/>
    <property type="match status" value="1"/>
</dbReference>
<dbReference type="EMBL" id="VBTY01000031">
    <property type="protein sequence ID" value="MDG3494071.1"/>
    <property type="molecule type" value="Genomic_DNA"/>
</dbReference>
<keyword evidence="2" id="KW-0418">Kinase</keyword>
<dbReference type="InterPro" id="IPR051043">
    <property type="entry name" value="Sulfatase_Mod_Factor_Kinase"/>
</dbReference>
<reference evidence="2" key="1">
    <citation type="submission" date="2019-05" db="EMBL/GenBank/DDBJ databases">
        <title>Whole genome sequencing of Pseudanabaena catenata USMAC16.</title>
        <authorList>
            <person name="Khan Z."/>
            <person name="Omar W.M."/>
            <person name="Convey P."/>
            <person name="Merican F."/>
            <person name="Najimudin N."/>
        </authorList>
    </citation>
    <scope>NUCLEOTIDE SEQUENCE</scope>
    <source>
        <strain evidence="2">USMAC16</strain>
    </source>
</reference>
<proteinExistence type="predicted"/>
<dbReference type="PANTHER" id="PTHR23150:SF19">
    <property type="entry name" value="FORMYLGLYCINE-GENERATING ENZYME"/>
    <property type="match status" value="1"/>
</dbReference>
<gene>
    <name evidence="2" type="ORF">FEV09_05815</name>
</gene>
<evidence type="ECO:0000313" key="3">
    <source>
        <dbReference type="Proteomes" id="UP001152872"/>
    </source>
</evidence>
<sequence>MFEQEAVRLDDLGKHPQIPELLAHCEQDGRQYLVQEFIDGENLLQELKREGRFSEAKIKDLLLDLLPVLQFIHAGNVIHRDIKPENIIRRRSDGKLVLVDFGAAKMATKTALTKTGTMIGSAEYTAPEQARGKAVFASDIYALGVSCIYLLTQIPPFDLFSDHEDAWVWRQFLNGNVVSNELGSLVDRMLAKALTRRYQTSAEVLQILQLSPSSQSKSVSPKANHSIPSTVKAQPAKPSFLSGIFGVKPSQPSESFSRNLILECGNGINLEMVRIKSGSFNMGSDYSSESPIHQVNMQGFYIGKYPVTQSQYQAIIGKNPSKLKDPCNPAENINWNDAVLFCEKLSQVTGKEVRLPSEAEWEYACRSGSKWKYCFGSNVDKLKDYAWYDKNSGDRPHPVGEKLPNAWGLYDMHGNVKEWCEDVWHDNYNGAPNDGRARLTGGEQRRRVLRGGAWFLSDFACRSANREKGIPGNKEIWQGFRVVV</sequence>
<dbReference type="Pfam" id="PF00069">
    <property type="entry name" value="Pkinase"/>
    <property type="match status" value="1"/>
</dbReference>
<dbReference type="SUPFAM" id="SSF56112">
    <property type="entry name" value="Protein kinase-like (PK-like)"/>
    <property type="match status" value="1"/>
</dbReference>
<dbReference type="SMART" id="SM00220">
    <property type="entry name" value="S_TKc"/>
    <property type="match status" value="1"/>
</dbReference>
<dbReference type="Proteomes" id="UP001152872">
    <property type="component" value="Unassembled WGS sequence"/>
</dbReference>
<keyword evidence="2" id="KW-0808">Transferase</keyword>
<accession>A0A9X4RH39</accession>
<dbReference type="InterPro" id="IPR016187">
    <property type="entry name" value="CTDL_fold"/>
</dbReference>
<dbReference type="AlphaFoldDB" id="A0A9X4RH39"/>
<protein>
    <submittedName>
        <fullName evidence="2">Bifunctional serine/threonine-protein kinase/formylglycine-generating enzyme family protein</fullName>
    </submittedName>
</protein>
<dbReference type="InterPro" id="IPR042095">
    <property type="entry name" value="SUMF_sf"/>
</dbReference>
<dbReference type="PROSITE" id="PS50011">
    <property type="entry name" value="PROTEIN_KINASE_DOM"/>
    <property type="match status" value="1"/>
</dbReference>
<dbReference type="Gene3D" id="3.90.1580.10">
    <property type="entry name" value="paralog of FGE (formylglycine-generating enzyme)"/>
    <property type="match status" value="1"/>
</dbReference>
<evidence type="ECO:0000313" key="2">
    <source>
        <dbReference type="EMBL" id="MDG3494071.1"/>
    </source>
</evidence>
<dbReference type="Pfam" id="PF03781">
    <property type="entry name" value="FGE-sulfatase"/>
    <property type="match status" value="1"/>
</dbReference>
<organism evidence="2 3">
    <name type="scientific">Pseudanabaena catenata USMAC16</name>
    <dbReference type="NCBI Taxonomy" id="1855837"/>
    <lineage>
        <taxon>Bacteria</taxon>
        <taxon>Bacillati</taxon>
        <taxon>Cyanobacteriota</taxon>
        <taxon>Cyanophyceae</taxon>
        <taxon>Pseudanabaenales</taxon>
        <taxon>Pseudanabaenaceae</taxon>
        <taxon>Pseudanabaena</taxon>
    </lineage>
</organism>
<dbReference type="RefSeq" id="WP_009626136.1">
    <property type="nucleotide sequence ID" value="NZ_VBTY01000031.1"/>
</dbReference>
<comment type="caution">
    <text evidence="2">The sequence shown here is derived from an EMBL/GenBank/DDBJ whole genome shotgun (WGS) entry which is preliminary data.</text>
</comment>
<dbReference type="CDD" id="cd14014">
    <property type="entry name" value="STKc_PknB_like"/>
    <property type="match status" value="1"/>
</dbReference>
<dbReference type="PANTHER" id="PTHR23150">
    <property type="entry name" value="SULFATASE MODIFYING FACTOR 1, 2"/>
    <property type="match status" value="1"/>
</dbReference>
<evidence type="ECO:0000259" key="1">
    <source>
        <dbReference type="PROSITE" id="PS50011"/>
    </source>
</evidence>
<dbReference type="Gene3D" id="1.10.510.10">
    <property type="entry name" value="Transferase(Phosphotransferase) domain 1"/>
    <property type="match status" value="1"/>
</dbReference>
<dbReference type="InterPro" id="IPR005532">
    <property type="entry name" value="SUMF_dom"/>
</dbReference>
<dbReference type="GO" id="GO:0004672">
    <property type="term" value="F:protein kinase activity"/>
    <property type="evidence" value="ECO:0007669"/>
    <property type="project" value="InterPro"/>
</dbReference>
<dbReference type="InterPro" id="IPR000719">
    <property type="entry name" value="Prot_kinase_dom"/>
</dbReference>
<dbReference type="GO" id="GO:0005524">
    <property type="term" value="F:ATP binding"/>
    <property type="evidence" value="ECO:0007669"/>
    <property type="project" value="InterPro"/>
</dbReference>
<feature type="domain" description="Protein kinase" evidence="1">
    <location>
        <begin position="1"/>
        <end position="208"/>
    </location>
</feature>
<name>A0A9X4RH39_9CYAN</name>